<keyword evidence="6 13" id="KW-0812">Transmembrane</keyword>
<dbReference type="AlphaFoldDB" id="E6PVP8"/>
<keyword evidence="11" id="KW-0902">Two-component regulatory system</keyword>
<dbReference type="PANTHER" id="PTHR42878:SF7">
    <property type="entry name" value="SENSOR HISTIDINE KINASE GLRK"/>
    <property type="match status" value="1"/>
</dbReference>
<dbReference type="Gene3D" id="3.30.450.20">
    <property type="entry name" value="PAS domain"/>
    <property type="match status" value="1"/>
</dbReference>
<dbReference type="CDD" id="cd00130">
    <property type="entry name" value="PAS"/>
    <property type="match status" value="1"/>
</dbReference>
<protein>
    <recommendedName>
        <fullName evidence="3">histidine kinase</fullName>
        <ecNumber evidence="3">2.7.13.3</ecNumber>
    </recommendedName>
</protein>
<keyword evidence="8" id="KW-0418">Kinase</keyword>
<evidence type="ECO:0000256" key="5">
    <source>
        <dbReference type="ARBA" id="ARBA00022679"/>
    </source>
</evidence>
<dbReference type="InterPro" id="IPR004358">
    <property type="entry name" value="Sig_transdc_His_kin-like_C"/>
</dbReference>
<keyword evidence="7" id="KW-0547">Nucleotide-binding</keyword>
<feature type="transmembrane region" description="Helical" evidence="13">
    <location>
        <begin position="114"/>
        <end position="134"/>
    </location>
</feature>
<dbReference type="InterPro" id="IPR050351">
    <property type="entry name" value="BphY/WalK/GraS-like"/>
</dbReference>
<dbReference type="PANTHER" id="PTHR42878">
    <property type="entry name" value="TWO-COMPONENT HISTIDINE KINASE"/>
    <property type="match status" value="1"/>
</dbReference>
<dbReference type="InterPro" id="IPR003661">
    <property type="entry name" value="HisK_dim/P_dom"/>
</dbReference>
<dbReference type="SMART" id="SM00091">
    <property type="entry name" value="PAS"/>
    <property type="match status" value="1"/>
</dbReference>
<evidence type="ECO:0000256" key="13">
    <source>
        <dbReference type="SAM" id="Phobius"/>
    </source>
</evidence>
<feature type="transmembrane region" description="Helical" evidence="13">
    <location>
        <begin position="81"/>
        <end position="102"/>
    </location>
</feature>
<dbReference type="Pfam" id="PF25323">
    <property type="entry name" value="6TM_PilS"/>
    <property type="match status" value="1"/>
</dbReference>
<keyword evidence="12 13" id="KW-0472">Membrane</keyword>
<reference evidence="15" key="1">
    <citation type="submission" date="2009-10" db="EMBL/GenBank/DDBJ databases">
        <title>Diversity of trophic interactions inside an arsenic-rich microbial ecosystem.</title>
        <authorList>
            <person name="Bertin P.N."/>
            <person name="Heinrich-Salmeron A."/>
            <person name="Pelletier E."/>
            <person name="Goulhen-Chollet F."/>
            <person name="Arsene-Ploetze F."/>
            <person name="Gallien S."/>
            <person name="Calteau A."/>
            <person name="Vallenet D."/>
            <person name="Casiot C."/>
            <person name="Chane-Woon-Ming B."/>
            <person name="Giloteaux L."/>
            <person name="Barakat M."/>
            <person name="Bonnefoy V."/>
            <person name="Bruneel O."/>
            <person name="Chandler M."/>
            <person name="Cleiss J."/>
            <person name="Duran R."/>
            <person name="Elbaz-Poulichet F."/>
            <person name="Fonknechten N."/>
            <person name="Lauga B."/>
            <person name="Mornico D."/>
            <person name="Ortet P."/>
            <person name="Schaeffer C."/>
            <person name="Siguier P."/>
            <person name="Alexander Thil Smith A."/>
            <person name="Van Dorsselaer A."/>
            <person name="Weissenbach J."/>
            <person name="Medigue C."/>
            <person name="Le Paslier D."/>
        </authorList>
    </citation>
    <scope>NUCLEOTIDE SEQUENCE</scope>
</reference>
<dbReference type="InterPro" id="IPR035965">
    <property type="entry name" value="PAS-like_dom_sf"/>
</dbReference>
<dbReference type="EMBL" id="CABM01000065">
    <property type="protein sequence ID" value="CBH99005.1"/>
    <property type="molecule type" value="Genomic_DNA"/>
</dbReference>
<keyword evidence="4" id="KW-0597">Phosphoprotein</keyword>
<gene>
    <name evidence="15" type="ORF">CARN2_0179</name>
</gene>
<dbReference type="Gene3D" id="1.10.287.130">
    <property type="match status" value="1"/>
</dbReference>
<sequence>MPVGTAACMCRKAVVCGRATSPTAVPIMPAWADESRRHGAEADSGFAFSQAAQNVSQPASLLHRLISGAVPSHERLRAFRVLGGARLLMGLILLGWFVLVAWDRGRSPQLQGDLGVRIALGYVVLVVIQLVFSLTTARGFAWQVLAAVLADLAVYAVLQFLAGQPSREFVLSYTLPVLAAGVYGTLRFTLATAAAASLILLSQAMWMLTGSGGMADPQFLGAGFVGAAYFAMGVLAWQLSQRLVRQEQRARLSDIRASRQLAINHHVLLEQPDGVLVLDADLRVETANPTAVRMLGLDDLQLPNAAHIGLSTYPGARVLADAVHQHTASGLAQAPVTFEGADGLRLQARVQALRQLPGGPGYVVFMQDLREISHQLQQDKLAALGRLVAGVAHEIRNPLGAIAQANQLAAEPDLSPAQRERMSALIAQNVDRLNRIVDDVLDLGRSTAREGIKLQPMRMLLELVAEFDHDTPGRVALLADDEAATLDFDPLHLRRVLVNLLGNARRFASHRKGAIRIRLRGAQKVHELSVANDGPVVAPALRAQLFEPFFTTDSRGTGLGLYISQELCSRYGARLEYRVRREHEPKAFGEFVISAATTPGQPPGVIQV</sequence>
<dbReference type="InterPro" id="IPR036097">
    <property type="entry name" value="HisK_dim/P_sf"/>
</dbReference>
<dbReference type="GO" id="GO:0005524">
    <property type="term" value="F:ATP binding"/>
    <property type="evidence" value="ECO:0007669"/>
    <property type="project" value="UniProtKB-KW"/>
</dbReference>
<evidence type="ECO:0000256" key="11">
    <source>
        <dbReference type="ARBA" id="ARBA00023012"/>
    </source>
</evidence>
<dbReference type="Pfam" id="PF13188">
    <property type="entry name" value="PAS_8"/>
    <property type="match status" value="1"/>
</dbReference>
<dbReference type="Pfam" id="PF00512">
    <property type="entry name" value="HisKA"/>
    <property type="match status" value="1"/>
</dbReference>
<dbReference type="GO" id="GO:0000155">
    <property type="term" value="F:phosphorelay sensor kinase activity"/>
    <property type="evidence" value="ECO:0007669"/>
    <property type="project" value="InterPro"/>
</dbReference>
<dbReference type="GO" id="GO:0030295">
    <property type="term" value="F:protein kinase activator activity"/>
    <property type="evidence" value="ECO:0007669"/>
    <property type="project" value="TreeGrafter"/>
</dbReference>
<feature type="transmembrane region" description="Helical" evidence="13">
    <location>
        <begin position="219"/>
        <end position="239"/>
    </location>
</feature>
<comment type="subcellular location">
    <subcellularLocation>
        <location evidence="2">Membrane</location>
        <topology evidence="2">Multi-pass membrane protein</topology>
    </subcellularLocation>
</comment>
<evidence type="ECO:0000256" key="1">
    <source>
        <dbReference type="ARBA" id="ARBA00000085"/>
    </source>
</evidence>
<evidence type="ECO:0000259" key="14">
    <source>
        <dbReference type="PROSITE" id="PS50109"/>
    </source>
</evidence>
<evidence type="ECO:0000256" key="12">
    <source>
        <dbReference type="ARBA" id="ARBA00023136"/>
    </source>
</evidence>
<feature type="domain" description="Histidine kinase" evidence="14">
    <location>
        <begin position="390"/>
        <end position="577"/>
    </location>
</feature>
<keyword evidence="5" id="KW-0808">Transferase</keyword>
<dbReference type="SMART" id="SM00388">
    <property type="entry name" value="HisKA"/>
    <property type="match status" value="1"/>
</dbReference>
<accession>E6PVP8</accession>
<dbReference type="GO" id="GO:0007234">
    <property type="term" value="P:osmosensory signaling via phosphorelay pathway"/>
    <property type="evidence" value="ECO:0007669"/>
    <property type="project" value="TreeGrafter"/>
</dbReference>
<dbReference type="GO" id="GO:0000156">
    <property type="term" value="F:phosphorelay response regulator activity"/>
    <property type="evidence" value="ECO:0007669"/>
    <property type="project" value="TreeGrafter"/>
</dbReference>
<dbReference type="CDD" id="cd00082">
    <property type="entry name" value="HisKA"/>
    <property type="match status" value="1"/>
</dbReference>
<evidence type="ECO:0000256" key="3">
    <source>
        <dbReference type="ARBA" id="ARBA00012438"/>
    </source>
</evidence>
<dbReference type="GO" id="GO:0016020">
    <property type="term" value="C:membrane"/>
    <property type="evidence" value="ECO:0007669"/>
    <property type="project" value="UniProtKB-SubCell"/>
</dbReference>
<comment type="catalytic activity">
    <reaction evidence="1">
        <text>ATP + protein L-histidine = ADP + protein N-phospho-L-histidine.</text>
        <dbReference type="EC" id="2.7.13.3"/>
    </reaction>
</comment>
<dbReference type="Pfam" id="PF02518">
    <property type="entry name" value="HATPase_c"/>
    <property type="match status" value="1"/>
</dbReference>
<dbReference type="SUPFAM" id="SSF47384">
    <property type="entry name" value="Homodimeric domain of signal transducing histidine kinase"/>
    <property type="match status" value="1"/>
</dbReference>
<feature type="transmembrane region" description="Helical" evidence="13">
    <location>
        <begin position="173"/>
        <end position="199"/>
    </location>
</feature>
<evidence type="ECO:0000256" key="9">
    <source>
        <dbReference type="ARBA" id="ARBA00022840"/>
    </source>
</evidence>
<evidence type="ECO:0000313" key="15">
    <source>
        <dbReference type="EMBL" id="CBH99005.1"/>
    </source>
</evidence>
<comment type="caution">
    <text evidence="15">The sequence shown here is derived from an EMBL/GenBank/DDBJ whole genome shotgun (WGS) entry which is preliminary data.</text>
</comment>
<dbReference type="SUPFAM" id="SSF55874">
    <property type="entry name" value="ATPase domain of HSP90 chaperone/DNA topoisomerase II/histidine kinase"/>
    <property type="match status" value="1"/>
</dbReference>
<dbReference type="InterPro" id="IPR005467">
    <property type="entry name" value="His_kinase_dom"/>
</dbReference>
<evidence type="ECO:0000256" key="8">
    <source>
        <dbReference type="ARBA" id="ARBA00022777"/>
    </source>
</evidence>
<dbReference type="PRINTS" id="PR00344">
    <property type="entry name" value="BCTRLSENSOR"/>
</dbReference>
<keyword evidence="10 13" id="KW-1133">Transmembrane helix</keyword>
<dbReference type="Gene3D" id="3.30.565.10">
    <property type="entry name" value="Histidine kinase-like ATPase, C-terminal domain"/>
    <property type="match status" value="1"/>
</dbReference>
<organism evidence="15">
    <name type="scientific">mine drainage metagenome</name>
    <dbReference type="NCBI Taxonomy" id="410659"/>
    <lineage>
        <taxon>unclassified sequences</taxon>
        <taxon>metagenomes</taxon>
        <taxon>ecological metagenomes</taxon>
    </lineage>
</organism>
<dbReference type="SUPFAM" id="SSF55785">
    <property type="entry name" value="PYP-like sensor domain (PAS domain)"/>
    <property type="match status" value="1"/>
</dbReference>
<name>E6PVP8_9ZZZZ</name>
<evidence type="ECO:0000256" key="6">
    <source>
        <dbReference type="ARBA" id="ARBA00022692"/>
    </source>
</evidence>
<dbReference type="InterPro" id="IPR036890">
    <property type="entry name" value="HATPase_C_sf"/>
</dbReference>
<dbReference type="EC" id="2.7.13.3" evidence="3"/>
<keyword evidence="9" id="KW-0067">ATP-binding</keyword>
<feature type="transmembrane region" description="Helical" evidence="13">
    <location>
        <begin position="140"/>
        <end position="161"/>
    </location>
</feature>
<evidence type="ECO:0000256" key="4">
    <source>
        <dbReference type="ARBA" id="ARBA00022553"/>
    </source>
</evidence>
<dbReference type="PROSITE" id="PS50109">
    <property type="entry name" value="HIS_KIN"/>
    <property type="match status" value="1"/>
</dbReference>
<evidence type="ECO:0000256" key="7">
    <source>
        <dbReference type="ARBA" id="ARBA00022741"/>
    </source>
</evidence>
<dbReference type="SMART" id="SM00387">
    <property type="entry name" value="HATPase_c"/>
    <property type="match status" value="1"/>
</dbReference>
<dbReference type="InterPro" id="IPR003594">
    <property type="entry name" value="HATPase_dom"/>
</dbReference>
<dbReference type="InterPro" id="IPR000014">
    <property type="entry name" value="PAS"/>
</dbReference>
<proteinExistence type="predicted"/>
<evidence type="ECO:0000256" key="2">
    <source>
        <dbReference type="ARBA" id="ARBA00004141"/>
    </source>
</evidence>
<evidence type="ECO:0000256" key="10">
    <source>
        <dbReference type="ARBA" id="ARBA00022989"/>
    </source>
</evidence>